<evidence type="ECO:0000313" key="2">
    <source>
        <dbReference type="Proteomes" id="UP000271889"/>
    </source>
</evidence>
<organism evidence="1 2">
    <name type="scientific">Cylicostephanus goldi</name>
    <name type="common">Nematode worm</name>
    <dbReference type="NCBI Taxonomy" id="71465"/>
    <lineage>
        <taxon>Eukaryota</taxon>
        <taxon>Metazoa</taxon>
        <taxon>Ecdysozoa</taxon>
        <taxon>Nematoda</taxon>
        <taxon>Chromadorea</taxon>
        <taxon>Rhabditida</taxon>
        <taxon>Rhabditina</taxon>
        <taxon>Rhabditomorpha</taxon>
        <taxon>Strongyloidea</taxon>
        <taxon>Strongylidae</taxon>
        <taxon>Cylicostephanus</taxon>
    </lineage>
</organism>
<name>A0A3P7MWP5_CYLGO</name>
<dbReference type="EMBL" id="UYRV01124164">
    <property type="protein sequence ID" value="VDN34214.1"/>
    <property type="molecule type" value="Genomic_DNA"/>
</dbReference>
<dbReference type="OrthoDB" id="5860252at2759"/>
<evidence type="ECO:0000313" key="1">
    <source>
        <dbReference type="EMBL" id="VDN34214.1"/>
    </source>
</evidence>
<dbReference type="AlphaFoldDB" id="A0A3P7MWP5"/>
<sequence length="52" mass="6222">MAAEDVVTVDWLDKNKDRVVILDATYEMKGKPDYKEFKEKYYGQFEDLMNIK</sequence>
<proteinExistence type="predicted"/>
<protein>
    <submittedName>
        <fullName evidence="1">Uncharacterized protein</fullName>
    </submittedName>
</protein>
<dbReference type="Proteomes" id="UP000271889">
    <property type="component" value="Unassembled WGS sequence"/>
</dbReference>
<accession>A0A3P7MWP5</accession>
<feature type="non-terminal residue" evidence="1">
    <location>
        <position position="52"/>
    </location>
</feature>
<reference evidence="1 2" key="1">
    <citation type="submission" date="2018-11" db="EMBL/GenBank/DDBJ databases">
        <authorList>
            <consortium name="Pathogen Informatics"/>
        </authorList>
    </citation>
    <scope>NUCLEOTIDE SEQUENCE [LARGE SCALE GENOMIC DNA]</scope>
</reference>
<gene>
    <name evidence="1" type="ORF">CGOC_LOCUS12569</name>
</gene>
<keyword evidence="2" id="KW-1185">Reference proteome</keyword>